<dbReference type="Proteomes" id="UP000315017">
    <property type="component" value="Chromosome"/>
</dbReference>
<dbReference type="AlphaFoldDB" id="A0A517Y8X3"/>
<protein>
    <submittedName>
        <fullName evidence="2">Uncharacterized protein</fullName>
    </submittedName>
</protein>
<keyword evidence="1" id="KW-0472">Membrane</keyword>
<gene>
    <name evidence="2" type="ORF">ETAA8_17610</name>
</gene>
<evidence type="ECO:0000256" key="1">
    <source>
        <dbReference type="SAM" id="Phobius"/>
    </source>
</evidence>
<proteinExistence type="predicted"/>
<evidence type="ECO:0000313" key="2">
    <source>
        <dbReference type="EMBL" id="QDU26680.1"/>
    </source>
</evidence>
<accession>A0A517Y8X3</accession>
<keyword evidence="3" id="KW-1185">Reference proteome</keyword>
<dbReference type="EMBL" id="CP036274">
    <property type="protein sequence ID" value="QDU26680.1"/>
    <property type="molecule type" value="Genomic_DNA"/>
</dbReference>
<name>A0A517Y8X3_9BACT</name>
<evidence type="ECO:0000313" key="3">
    <source>
        <dbReference type="Proteomes" id="UP000315017"/>
    </source>
</evidence>
<dbReference type="RefSeq" id="WP_145087461.1">
    <property type="nucleotide sequence ID" value="NZ_CP036274.1"/>
</dbReference>
<sequence>MGILWNSVRVALVAITVVVVAELSKRYPRYGALFLSLPIVSVLAFMLSWFQHRDLPTITRLSRETLILVPLGLPFFIPLAMADRFHLNFWSAFAAGIVLSLLSTGTWLMFGPRL</sequence>
<feature type="transmembrane region" description="Helical" evidence="1">
    <location>
        <begin position="6"/>
        <end position="23"/>
    </location>
</feature>
<keyword evidence="1" id="KW-0812">Transmembrane</keyword>
<feature type="transmembrane region" description="Helical" evidence="1">
    <location>
        <begin position="65"/>
        <end position="82"/>
    </location>
</feature>
<keyword evidence="1" id="KW-1133">Transmembrane helix</keyword>
<dbReference type="OrthoDB" id="291878at2"/>
<dbReference type="KEGG" id="aagg:ETAA8_17610"/>
<organism evidence="2 3">
    <name type="scientific">Anatilimnocola aggregata</name>
    <dbReference type="NCBI Taxonomy" id="2528021"/>
    <lineage>
        <taxon>Bacteria</taxon>
        <taxon>Pseudomonadati</taxon>
        <taxon>Planctomycetota</taxon>
        <taxon>Planctomycetia</taxon>
        <taxon>Pirellulales</taxon>
        <taxon>Pirellulaceae</taxon>
        <taxon>Anatilimnocola</taxon>
    </lineage>
</organism>
<feature type="transmembrane region" description="Helical" evidence="1">
    <location>
        <begin position="30"/>
        <end position="50"/>
    </location>
</feature>
<feature type="transmembrane region" description="Helical" evidence="1">
    <location>
        <begin position="89"/>
        <end position="110"/>
    </location>
</feature>
<reference evidence="2 3" key="1">
    <citation type="submission" date="2019-02" db="EMBL/GenBank/DDBJ databases">
        <title>Deep-cultivation of Planctomycetes and their phenomic and genomic characterization uncovers novel biology.</title>
        <authorList>
            <person name="Wiegand S."/>
            <person name="Jogler M."/>
            <person name="Boedeker C."/>
            <person name="Pinto D."/>
            <person name="Vollmers J."/>
            <person name="Rivas-Marin E."/>
            <person name="Kohn T."/>
            <person name="Peeters S.H."/>
            <person name="Heuer A."/>
            <person name="Rast P."/>
            <person name="Oberbeckmann S."/>
            <person name="Bunk B."/>
            <person name="Jeske O."/>
            <person name="Meyerdierks A."/>
            <person name="Storesund J.E."/>
            <person name="Kallscheuer N."/>
            <person name="Luecker S."/>
            <person name="Lage O.M."/>
            <person name="Pohl T."/>
            <person name="Merkel B.J."/>
            <person name="Hornburger P."/>
            <person name="Mueller R.-W."/>
            <person name="Bruemmer F."/>
            <person name="Labrenz M."/>
            <person name="Spormann A.M."/>
            <person name="Op den Camp H."/>
            <person name="Overmann J."/>
            <person name="Amann R."/>
            <person name="Jetten M.S.M."/>
            <person name="Mascher T."/>
            <person name="Medema M.H."/>
            <person name="Devos D.P."/>
            <person name="Kaster A.-K."/>
            <person name="Ovreas L."/>
            <person name="Rohde M."/>
            <person name="Galperin M.Y."/>
            <person name="Jogler C."/>
        </authorList>
    </citation>
    <scope>NUCLEOTIDE SEQUENCE [LARGE SCALE GENOMIC DNA]</scope>
    <source>
        <strain evidence="2 3">ETA_A8</strain>
    </source>
</reference>